<dbReference type="PANTHER" id="PTHR33050:SF7">
    <property type="entry name" value="RIBONUCLEASE H"/>
    <property type="match status" value="1"/>
</dbReference>
<feature type="region of interest" description="Disordered" evidence="1">
    <location>
        <begin position="1"/>
        <end position="32"/>
    </location>
</feature>
<evidence type="ECO:0000313" key="4">
    <source>
        <dbReference type="Proteomes" id="UP001190700"/>
    </source>
</evidence>
<dbReference type="AlphaFoldDB" id="A0AAE0C6H3"/>
<gene>
    <name evidence="3" type="ORF">CYMTET_41276</name>
</gene>
<dbReference type="EMBL" id="LGRX02027469">
    <property type="protein sequence ID" value="KAK3249286.1"/>
    <property type="molecule type" value="Genomic_DNA"/>
</dbReference>
<name>A0AAE0C6H3_9CHLO</name>
<protein>
    <recommendedName>
        <fullName evidence="2">Reverse transcriptase domain-containing protein</fullName>
    </recommendedName>
</protein>
<proteinExistence type="predicted"/>
<sequence>MTGSAKNKGPEDFPPLPGKPDIGQASPSPAAMSTQEVLMQQILVMQKQQGELLEMQRQQAEEHRLLRGELQRQSQINVELEAKVAAKSGTSDPDTVAKTVEQLLERRRKLAYVPAASVNPFPPRPATLTSRMPQLYDLHGNKTYDALSKKSNSSMKYECLVLAPALSYLHDVVCECNETLDADEDCELSGRDWQKRFHAVTNFVHGVYAMLCKRVYQAADGVVADEVSQQWLNDFDKNRGKAMLSLTSKNAASSEARVVKDHRDQRCSEVMQWITHGVKLRWKRGPPPPFDHGVSLRDASRQQQIWLDAEKERLLQNGAWTRATRRSHVSRVLLVPKPDTNKWRLVVDFRWLNQWCVKKRVKMETPKKLRRLAKPGDWCFSFDLQDGFHALGIHPDFQRFMQFDLQGDLLQCSAVLFGWNDAPRVFSKFVRVMVKALRSPQAAEDRREIRRLRDGSTVRQRWSVRRRAGGVGVDANRHSGMRVLPYMDDFLVLVDSQREGFLRREKVQLVIHRLCLKRNEKKGHWEPTQVVEHLGLEMDLKLGQFRVTERRVHKIHTRAKEIMCDATRNRRWIPARRQASFTGLCQSVYLAVPAARLYLRELYFVLAEKRSWEAKVKISRAARGT</sequence>
<dbReference type="InterPro" id="IPR000477">
    <property type="entry name" value="RT_dom"/>
</dbReference>
<dbReference type="InterPro" id="IPR043502">
    <property type="entry name" value="DNA/RNA_pol_sf"/>
</dbReference>
<dbReference type="Gene3D" id="3.30.70.270">
    <property type="match status" value="1"/>
</dbReference>
<dbReference type="Pfam" id="PF00078">
    <property type="entry name" value="RVT_1"/>
    <property type="match status" value="1"/>
</dbReference>
<dbReference type="Proteomes" id="UP001190700">
    <property type="component" value="Unassembled WGS sequence"/>
</dbReference>
<dbReference type="InterPro" id="IPR052055">
    <property type="entry name" value="Hepadnavirus_pol/RT"/>
</dbReference>
<evidence type="ECO:0000259" key="2">
    <source>
        <dbReference type="PROSITE" id="PS50878"/>
    </source>
</evidence>
<dbReference type="InterPro" id="IPR043128">
    <property type="entry name" value="Rev_trsase/Diguanyl_cyclase"/>
</dbReference>
<evidence type="ECO:0000256" key="1">
    <source>
        <dbReference type="SAM" id="MobiDB-lite"/>
    </source>
</evidence>
<evidence type="ECO:0000313" key="3">
    <source>
        <dbReference type="EMBL" id="KAK3249286.1"/>
    </source>
</evidence>
<dbReference type="Gene3D" id="3.10.10.10">
    <property type="entry name" value="HIV Type 1 Reverse Transcriptase, subunit A, domain 1"/>
    <property type="match status" value="1"/>
</dbReference>
<dbReference type="PANTHER" id="PTHR33050">
    <property type="entry name" value="REVERSE TRANSCRIPTASE DOMAIN-CONTAINING PROTEIN"/>
    <property type="match status" value="1"/>
</dbReference>
<feature type="domain" description="Reverse transcriptase" evidence="2">
    <location>
        <begin position="316"/>
        <end position="538"/>
    </location>
</feature>
<reference evidence="3 4" key="1">
    <citation type="journal article" date="2015" name="Genome Biol. Evol.">
        <title>Comparative Genomics of a Bacterivorous Green Alga Reveals Evolutionary Causalities and Consequences of Phago-Mixotrophic Mode of Nutrition.</title>
        <authorList>
            <person name="Burns J.A."/>
            <person name="Paasch A."/>
            <person name="Narechania A."/>
            <person name="Kim E."/>
        </authorList>
    </citation>
    <scope>NUCLEOTIDE SEQUENCE [LARGE SCALE GENOMIC DNA]</scope>
    <source>
        <strain evidence="3 4">PLY_AMNH</strain>
    </source>
</reference>
<dbReference type="PROSITE" id="PS50878">
    <property type="entry name" value="RT_POL"/>
    <property type="match status" value="1"/>
</dbReference>
<accession>A0AAE0C6H3</accession>
<keyword evidence="4" id="KW-1185">Reference proteome</keyword>
<comment type="caution">
    <text evidence="3">The sequence shown here is derived from an EMBL/GenBank/DDBJ whole genome shotgun (WGS) entry which is preliminary data.</text>
</comment>
<dbReference type="SUPFAM" id="SSF56672">
    <property type="entry name" value="DNA/RNA polymerases"/>
    <property type="match status" value="1"/>
</dbReference>
<organism evidence="3 4">
    <name type="scientific">Cymbomonas tetramitiformis</name>
    <dbReference type="NCBI Taxonomy" id="36881"/>
    <lineage>
        <taxon>Eukaryota</taxon>
        <taxon>Viridiplantae</taxon>
        <taxon>Chlorophyta</taxon>
        <taxon>Pyramimonadophyceae</taxon>
        <taxon>Pyramimonadales</taxon>
        <taxon>Pyramimonadaceae</taxon>
        <taxon>Cymbomonas</taxon>
    </lineage>
</organism>